<evidence type="ECO:0000259" key="6">
    <source>
        <dbReference type="PROSITE" id="PS50835"/>
    </source>
</evidence>
<dbReference type="Pfam" id="PF07686">
    <property type="entry name" value="V-set"/>
    <property type="match status" value="1"/>
</dbReference>
<dbReference type="Gene3D" id="2.60.40.10">
    <property type="entry name" value="Immunoglobulins"/>
    <property type="match status" value="2"/>
</dbReference>
<dbReference type="OrthoDB" id="8902439at2759"/>
<evidence type="ECO:0000313" key="7">
    <source>
        <dbReference type="Proteomes" id="UP000515145"/>
    </source>
</evidence>
<dbReference type="PANTHER" id="PTHR11860">
    <property type="entry name" value="POLYMERIC-IMMUNOGLOBULIN RECEPTOR"/>
    <property type="match status" value="1"/>
</dbReference>
<dbReference type="PROSITE" id="PS50835">
    <property type="entry name" value="IG_LIKE"/>
    <property type="match status" value="1"/>
</dbReference>
<keyword evidence="5" id="KW-0732">Signal</keyword>
<dbReference type="AlphaFoldDB" id="A0A6P7IBD5"/>
<organism evidence="7 8">
    <name type="scientific">Parambassis ranga</name>
    <name type="common">Indian glassy fish</name>
    <dbReference type="NCBI Taxonomy" id="210632"/>
    <lineage>
        <taxon>Eukaryota</taxon>
        <taxon>Metazoa</taxon>
        <taxon>Chordata</taxon>
        <taxon>Craniata</taxon>
        <taxon>Vertebrata</taxon>
        <taxon>Euteleostomi</taxon>
        <taxon>Actinopterygii</taxon>
        <taxon>Neopterygii</taxon>
        <taxon>Teleostei</taxon>
        <taxon>Neoteleostei</taxon>
        <taxon>Acanthomorphata</taxon>
        <taxon>Ovalentaria</taxon>
        <taxon>Ambassidae</taxon>
        <taxon>Parambassis</taxon>
    </lineage>
</organism>
<proteinExistence type="predicted"/>
<protein>
    <submittedName>
        <fullName evidence="8">Uncharacterized protein LOC114438415</fullName>
    </submittedName>
</protein>
<dbReference type="RefSeq" id="XP_028265545.1">
    <property type="nucleotide sequence ID" value="XM_028409744.1"/>
</dbReference>
<feature type="transmembrane region" description="Helical" evidence="4">
    <location>
        <begin position="289"/>
        <end position="313"/>
    </location>
</feature>
<evidence type="ECO:0000256" key="4">
    <source>
        <dbReference type="SAM" id="Phobius"/>
    </source>
</evidence>
<evidence type="ECO:0000313" key="8">
    <source>
        <dbReference type="RefSeq" id="XP_028265545.1"/>
    </source>
</evidence>
<feature type="chain" id="PRO_5027566119" evidence="5">
    <location>
        <begin position="18"/>
        <end position="325"/>
    </location>
</feature>
<reference evidence="8" key="1">
    <citation type="submission" date="2025-08" db="UniProtKB">
        <authorList>
            <consortium name="RefSeq"/>
        </authorList>
    </citation>
    <scope>IDENTIFICATION</scope>
</reference>
<accession>A0A6P7IBD5</accession>
<dbReference type="InterPro" id="IPR013106">
    <property type="entry name" value="Ig_V-set"/>
</dbReference>
<dbReference type="SUPFAM" id="SSF48726">
    <property type="entry name" value="Immunoglobulin"/>
    <property type="match status" value="2"/>
</dbReference>
<dbReference type="InterPro" id="IPR036179">
    <property type="entry name" value="Ig-like_dom_sf"/>
</dbReference>
<sequence length="325" mass="37389">MKMEVLLLILLFRMSLQLQCDKTEITAHVGGEFILACQYDSSRYLYSKKYWCRGDSRNTCQILVHSEEIKRNTQRSHIIERIGRRALFVRVTNLRLDDADVYWVGIDKIYADIMTSVKVVITEVPVSKPALWPLSSLEDRPTCDGKPVTVRCGCAKGTGVQYAWYQAHTHREPFLLHSSSDLYLHCRTVEKKSDYYCVASNDMSSLESDVLSVQVLLSAGDSCIYVVNIQGQPFYDCMDRMSTTTVTAPPVTSCQAPTEFHPESHNQSLLTNDTQTHLIFSRSWTGVPFWYMLLRWGALIFLTMFLCIVVKCTKQRHKNMSRRRR</sequence>
<dbReference type="GeneID" id="114438415"/>
<dbReference type="InterPro" id="IPR007110">
    <property type="entry name" value="Ig-like_dom"/>
</dbReference>
<dbReference type="Proteomes" id="UP000515145">
    <property type="component" value="Chromosome 7"/>
</dbReference>
<evidence type="ECO:0000256" key="2">
    <source>
        <dbReference type="ARBA" id="ARBA00022692"/>
    </source>
</evidence>
<keyword evidence="4" id="KW-1133">Transmembrane helix</keyword>
<dbReference type="GO" id="GO:0005886">
    <property type="term" value="C:plasma membrane"/>
    <property type="evidence" value="ECO:0007669"/>
    <property type="project" value="TreeGrafter"/>
</dbReference>
<dbReference type="InterPro" id="IPR013783">
    <property type="entry name" value="Ig-like_fold"/>
</dbReference>
<dbReference type="InParanoid" id="A0A6P7IBD5"/>
<dbReference type="InterPro" id="IPR050671">
    <property type="entry name" value="CD300_family_receptors"/>
</dbReference>
<dbReference type="PANTHER" id="PTHR11860:SF96">
    <property type="match status" value="1"/>
</dbReference>
<feature type="signal peptide" evidence="5">
    <location>
        <begin position="1"/>
        <end position="17"/>
    </location>
</feature>
<name>A0A6P7IBD5_9TELE</name>
<keyword evidence="3 4" id="KW-0472">Membrane</keyword>
<evidence type="ECO:0000256" key="1">
    <source>
        <dbReference type="ARBA" id="ARBA00004370"/>
    </source>
</evidence>
<dbReference type="GO" id="GO:0004888">
    <property type="term" value="F:transmembrane signaling receptor activity"/>
    <property type="evidence" value="ECO:0007669"/>
    <property type="project" value="TreeGrafter"/>
</dbReference>
<evidence type="ECO:0000256" key="3">
    <source>
        <dbReference type="ARBA" id="ARBA00023136"/>
    </source>
</evidence>
<comment type="subcellular location">
    <subcellularLocation>
        <location evidence="1">Membrane</location>
    </subcellularLocation>
</comment>
<feature type="domain" description="Ig-like" evidence="6">
    <location>
        <begin position="129"/>
        <end position="214"/>
    </location>
</feature>
<evidence type="ECO:0000256" key="5">
    <source>
        <dbReference type="SAM" id="SignalP"/>
    </source>
</evidence>
<keyword evidence="2 4" id="KW-0812">Transmembrane</keyword>
<keyword evidence="7" id="KW-1185">Reference proteome</keyword>
<gene>
    <name evidence="8" type="primary">LOC114438415</name>
</gene>